<dbReference type="Gene3D" id="1.25.40.10">
    <property type="entry name" value="Tetratricopeptide repeat domain"/>
    <property type="match status" value="3"/>
</dbReference>
<dbReference type="Proteomes" id="UP001153328">
    <property type="component" value="Unassembled WGS sequence"/>
</dbReference>
<dbReference type="PANTHER" id="PTHR44858">
    <property type="entry name" value="TETRATRICOPEPTIDE REPEAT PROTEIN 6"/>
    <property type="match status" value="1"/>
</dbReference>
<evidence type="ECO:0000256" key="3">
    <source>
        <dbReference type="PROSITE-ProRule" id="PRU00339"/>
    </source>
</evidence>
<dbReference type="PANTHER" id="PTHR44858:SF1">
    <property type="entry name" value="UDP-N-ACETYLGLUCOSAMINE--PEPTIDE N-ACETYLGLUCOSAMINYLTRANSFERASE SPINDLY-RELATED"/>
    <property type="match status" value="1"/>
</dbReference>
<gene>
    <name evidence="5" type="ORF">SBRY_30254</name>
</gene>
<sequence length="1035" mass="108072">MAGERLSLQDVMRRRRGGGAFVGRRDEMAVFLGNLDTEPGDEARHVLFHVHGPAGVGKSTLLARLAQEARARGALTATADHDAMTVPAAMAAVAADLAGQDRPLKAFDRLYAAYRQRRYEAEALGAAGSPSAGSAVVAQAGLAGLGLVPGLSLVAGAVDPGRVAEGVDRLRAAGSSRFRNEQDLQLLLDPVAVLSPVFTADLASAAAGARWLTLFFDTYERTGPVLDGWLRDLLLDGRYGALPANVVVTLAGQGALDRAGWAGSLDIVTPLPLGPFSEAEARELLAAKGVTDEAVVAAVLRLTDRLPLLVSTLAATRPSGAEAVGDPADTAVERFLAWERDPAARAAALAAALPPHLDEDVYRVAVGDDVPAAADRYDWLLGLPFVDSAGGHARYHDLVRSQMLRLTRTRSPQRWRDRHERLAAAHAAWRERAARGRSGGDLWADATWRDHRRHESYHLLCADPGAALADTLLHLCRAATAGADTARRWTSMLAAAATDADAPDLAHWSRSLAALYRTHTPGATVPAARRGEPHPPPGGALGGERAVAVVSLVLDGDALDREQRAVAYAVRAWAQRQAGRPEAGLADYDRAARLGLGTFRLYAERGATHWTLGRPEQAAADYARALTADPADPQAQTVRAQRGGALLQAGRTAEAIAELDAAVAADPGGAGPARVFRAMALLQLDRPADALADVEECIAAAAPDPDTLALRGLVRQRLGSNEQALADFDTALVGRPDPAAWVLTGRGLALEALGRYADAAESFARAVDQGGATDADTLTHRARLLRLAGRTGQAVAAAERACVQHPDSAAAARELAYALSGAGRLQDAADAFGRVLTLEGGADDALTALARIHVLLGRPAAALADLDRLTGPAPAWLPGRRAQLLVLAGDIAGATAVLDADGAHTLDDLLTLAVCHREQRRYAEAAATLDRAGALAPGHGAVALERALLTALTDGPDAARPLWLALRAAGEPEGVLPEVFRAVLAAGLGRWDDAGVHIAAVLAGDAPWPARAALARTLTALTPPTPLPPPLTAPP</sequence>
<organism evidence="5 6">
    <name type="scientific">Actinacidiphila bryophytorum</name>
    <dbReference type="NCBI Taxonomy" id="1436133"/>
    <lineage>
        <taxon>Bacteria</taxon>
        <taxon>Bacillati</taxon>
        <taxon>Actinomycetota</taxon>
        <taxon>Actinomycetes</taxon>
        <taxon>Kitasatosporales</taxon>
        <taxon>Streptomycetaceae</taxon>
        <taxon>Actinacidiphila</taxon>
    </lineage>
</organism>
<keyword evidence="6" id="KW-1185">Reference proteome</keyword>
<evidence type="ECO:0000313" key="5">
    <source>
        <dbReference type="EMBL" id="CAG7638706.1"/>
    </source>
</evidence>
<dbReference type="Pfam" id="PF13432">
    <property type="entry name" value="TPR_16"/>
    <property type="match status" value="3"/>
</dbReference>
<evidence type="ECO:0000256" key="1">
    <source>
        <dbReference type="ARBA" id="ARBA00022737"/>
    </source>
</evidence>
<feature type="region of interest" description="Disordered" evidence="4">
    <location>
        <begin position="523"/>
        <end position="542"/>
    </location>
</feature>
<evidence type="ECO:0000256" key="2">
    <source>
        <dbReference type="ARBA" id="ARBA00022803"/>
    </source>
</evidence>
<dbReference type="InterPro" id="IPR019734">
    <property type="entry name" value="TPR_rpt"/>
</dbReference>
<dbReference type="SUPFAM" id="SSF48452">
    <property type="entry name" value="TPR-like"/>
    <property type="match status" value="1"/>
</dbReference>
<protein>
    <submittedName>
        <fullName evidence="5">Tetratricopeptide repeat protein</fullName>
    </submittedName>
</protein>
<accession>A0A9W4H0Q2</accession>
<proteinExistence type="predicted"/>
<dbReference type="InterPro" id="IPR050498">
    <property type="entry name" value="Ycf3"/>
</dbReference>
<keyword evidence="2 3" id="KW-0802">TPR repeat</keyword>
<evidence type="ECO:0000313" key="6">
    <source>
        <dbReference type="Proteomes" id="UP001153328"/>
    </source>
</evidence>
<comment type="caution">
    <text evidence="5">The sequence shown here is derived from an EMBL/GenBank/DDBJ whole genome shotgun (WGS) entry which is preliminary data.</text>
</comment>
<dbReference type="PROSITE" id="PS50005">
    <property type="entry name" value="TPR"/>
    <property type="match status" value="1"/>
</dbReference>
<dbReference type="InterPro" id="IPR027417">
    <property type="entry name" value="P-loop_NTPase"/>
</dbReference>
<dbReference type="RefSeq" id="WP_205047317.1">
    <property type="nucleotide sequence ID" value="NZ_CAJVAX010000017.1"/>
</dbReference>
<dbReference type="SMART" id="SM00028">
    <property type="entry name" value="TPR"/>
    <property type="match status" value="8"/>
</dbReference>
<reference evidence="5" key="1">
    <citation type="submission" date="2021-06" db="EMBL/GenBank/DDBJ databases">
        <authorList>
            <person name="Arsene-Ploetze F."/>
        </authorList>
    </citation>
    <scope>NUCLEOTIDE SEQUENCE</scope>
    <source>
        <strain evidence="5">SBRY1</strain>
    </source>
</reference>
<keyword evidence="1" id="KW-0677">Repeat</keyword>
<dbReference type="InterPro" id="IPR011990">
    <property type="entry name" value="TPR-like_helical_dom_sf"/>
</dbReference>
<name>A0A9W4H0Q2_9ACTN</name>
<evidence type="ECO:0000256" key="4">
    <source>
        <dbReference type="SAM" id="MobiDB-lite"/>
    </source>
</evidence>
<dbReference type="EMBL" id="CAJVAX010000017">
    <property type="protein sequence ID" value="CAG7638706.1"/>
    <property type="molecule type" value="Genomic_DNA"/>
</dbReference>
<feature type="repeat" description="TPR" evidence="3">
    <location>
        <begin position="599"/>
        <end position="632"/>
    </location>
</feature>
<dbReference type="SUPFAM" id="SSF52540">
    <property type="entry name" value="P-loop containing nucleoside triphosphate hydrolases"/>
    <property type="match status" value="2"/>
</dbReference>
<dbReference type="AlphaFoldDB" id="A0A9W4H0Q2"/>